<dbReference type="GO" id="GO:0022857">
    <property type="term" value="F:transmembrane transporter activity"/>
    <property type="evidence" value="ECO:0007669"/>
    <property type="project" value="InterPro"/>
</dbReference>
<evidence type="ECO:0000259" key="9">
    <source>
        <dbReference type="PROSITE" id="PS50850"/>
    </source>
</evidence>
<dbReference type="PANTHER" id="PTHR23504:SF15">
    <property type="entry name" value="MAJOR FACILITATOR SUPERFAMILY (MFS) PROFILE DOMAIN-CONTAINING PROTEIN"/>
    <property type="match status" value="1"/>
</dbReference>
<dbReference type="EMBL" id="FNAI01000002">
    <property type="protein sequence ID" value="SDD78536.1"/>
    <property type="molecule type" value="Genomic_DNA"/>
</dbReference>
<proteinExistence type="inferred from homology"/>
<feature type="transmembrane region" description="Helical" evidence="8">
    <location>
        <begin position="383"/>
        <end position="403"/>
    </location>
</feature>
<feature type="transmembrane region" description="Helical" evidence="8">
    <location>
        <begin position="52"/>
        <end position="71"/>
    </location>
</feature>
<dbReference type="AlphaFoldDB" id="A0A1G6XMP7"/>
<feature type="transmembrane region" description="Helical" evidence="8">
    <location>
        <begin position="349"/>
        <end position="371"/>
    </location>
</feature>
<dbReference type="InterPro" id="IPR036259">
    <property type="entry name" value="MFS_trans_sf"/>
</dbReference>
<dbReference type="InterPro" id="IPR020846">
    <property type="entry name" value="MFS_dom"/>
</dbReference>
<feature type="transmembrane region" description="Helical" evidence="8">
    <location>
        <begin position="83"/>
        <end position="102"/>
    </location>
</feature>
<dbReference type="InterPro" id="IPR001958">
    <property type="entry name" value="Tet-R_TetA/multi-R_MdtG-like"/>
</dbReference>
<keyword evidence="4" id="KW-0813">Transport</keyword>
<evidence type="ECO:0000256" key="7">
    <source>
        <dbReference type="ARBA" id="ARBA00023136"/>
    </source>
</evidence>
<feature type="transmembrane region" description="Helical" evidence="8">
    <location>
        <begin position="141"/>
        <end position="163"/>
    </location>
</feature>
<feature type="transmembrane region" description="Helical" evidence="8">
    <location>
        <begin position="254"/>
        <end position="276"/>
    </location>
</feature>
<dbReference type="GO" id="GO:0016020">
    <property type="term" value="C:membrane"/>
    <property type="evidence" value="ECO:0007669"/>
    <property type="project" value="UniProtKB-SubCell"/>
</dbReference>
<dbReference type="PANTHER" id="PTHR23504">
    <property type="entry name" value="MAJOR FACILITATOR SUPERFAMILY DOMAIN-CONTAINING PROTEIN 10"/>
    <property type="match status" value="1"/>
</dbReference>
<dbReference type="Proteomes" id="UP000199072">
    <property type="component" value="Unassembled WGS sequence"/>
</dbReference>
<dbReference type="STRING" id="1391627.SAMN05216464_102567"/>
<feature type="transmembrane region" description="Helical" evidence="8">
    <location>
        <begin position="12"/>
        <end position="32"/>
    </location>
</feature>
<keyword evidence="7 8" id="KW-0472">Membrane</keyword>
<comment type="function">
    <text evidence="1">Resistance to tetracycline by an active tetracycline efflux. This is an energy-dependent process that decreases the accumulation of the antibiotic in whole cells. This protein functions as a metal-tetracycline/H(+) antiporter.</text>
</comment>
<protein>
    <submittedName>
        <fullName evidence="10">MFS transporter, DHA1 family, tetracycline resistance protein</fullName>
    </submittedName>
</protein>
<dbReference type="InterPro" id="IPR011701">
    <property type="entry name" value="MFS"/>
</dbReference>
<evidence type="ECO:0000256" key="5">
    <source>
        <dbReference type="ARBA" id="ARBA00022692"/>
    </source>
</evidence>
<keyword evidence="6 8" id="KW-1133">Transmembrane helix</keyword>
<gene>
    <name evidence="10" type="ORF">SAMN05216464_102567</name>
</gene>
<feature type="transmembrane region" description="Helical" evidence="8">
    <location>
        <begin position="169"/>
        <end position="194"/>
    </location>
</feature>
<comment type="similarity">
    <text evidence="3">Belongs to the major facilitator superfamily. TCR/Tet family.</text>
</comment>
<dbReference type="PROSITE" id="PS50850">
    <property type="entry name" value="MFS"/>
    <property type="match status" value="1"/>
</dbReference>
<feature type="transmembrane region" description="Helical" evidence="8">
    <location>
        <begin position="108"/>
        <end position="129"/>
    </location>
</feature>
<evidence type="ECO:0000313" key="11">
    <source>
        <dbReference type="Proteomes" id="UP000199072"/>
    </source>
</evidence>
<feature type="domain" description="Major facilitator superfamily (MFS) profile" evidence="9">
    <location>
        <begin position="12"/>
        <end position="407"/>
    </location>
</feature>
<dbReference type="CDD" id="cd17388">
    <property type="entry name" value="MFS_TetA"/>
    <property type="match status" value="1"/>
</dbReference>
<dbReference type="PROSITE" id="PS00216">
    <property type="entry name" value="SUGAR_TRANSPORT_1"/>
    <property type="match status" value="1"/>
</dbReference>
<dbReference type="PRINTS" id="PR01035">
    <property type="entry name" value="TCRTETA"/>
</dbReference>
<comment type="subcellular location">
    <subcellularLocation>
        <location evidence="2">Membrane</location>
        <topology evidence="2">Multi-pass membrane protein</topology>
    </subcellularLocation>
</comment>
<keyword evidence="5 8" id="KW-0812">Transmembrane</keyword>
<evidence type="ECO:0000256" key="6">
    <source>
        <dbReference type="ARBA" id="ARBA00022989"/>
    </source>
</evidence>
<evidence type="ECO:0000313" key="10">
    <source>
        <dbReference type="EMBL" id="SDD78536.1"/>
    </source>
</evidence>
<sequence>MNDTPKKKHSAALGFIFVTLFIDVLGLGVIIPVMPKLLQTLAGVDVSTATQYSGYLTFTYASMQFLFSSVVGNLSDRYGRRPVLLTSLFGFGIDYIFMAFAPTVGWLFVGRIIAGITGASTSTATAYIADVSTGDNRAANFGLIGVASGLGFIIGIGIGGYLGDLNVKFPFMAAAAFALINAIYGFFVLPESLAPENRRPFEWKKANPISSLKNLGKYPALAGLVGVFGLVYVAQKAVEYVLSFFLIEKFNWTLSSISSLGIFIGVVLVAIQGGLIRITIPKYGQEKNIVAGLLFYAIGLTLIAFVNHGWMMYLYMIPYCLGGISGPALQGLITGTVSPKEQGELQGSLASLTSLAVIIGPLLMSSVFHLFTHRNTHSYFPGAPYILAAAIMLVSMFMAIKSFKKGSLIKDKKVVEPGDSNLPDRAF</sequence>
<feature type="transmembrane region" description="Helical" evidence="8">
    <location>
        <begin position="215"/>
        <end position="234"/>
    </location>
</feature>
<dbReference type="SUPFAM" id="SSF103473">
    <property type="entry name" value="MFS general substrate transporter"/>
    <property type="match status" value="1"/>
</dbReference>
<organism evidence="10 11">
    <name type="scientific">Mucilaginibacter pineti</name>
    <dbReference type="NCBI Taxonomy" id="1391627"/>
    <lineage>
        <taxon>Bacteria</taxon>
        <taxon>Pseudomonadati</taxon>
        <taxon>Bacteroidota</taxon>
        <taxon>Sphingobacteriia</taxon>
        <taxon>Sphingobacteriales</taxon>
        <taxon>Sphingobacteriaceae</taxon>
        <taxon>Mucilaginibacter</taxon>
    </lineage>
</organism>
<dbReference type="InterPro" id="IPR005829">
    <property type="entry name" value="Sugar_transporter_CS"/>
</dbReference>
<evidence type="ECO:0000256" key="1">
    <source>
        <dbReference type="ARBA" id="ARBA00003279"/>
    </source>
</evidence>
<dbReference type="RefSeq" id="WP_091146831.1">
    <property type="nucleotide sequence ID" value="NZ_FNAI01000002.1"/>
</dbReference>
<evidence type="ECO:0000256" key="4">
    <source>
        <dbReference type="ARBA" id="ARBA00022448"/>
    </source>
</evidence>
<dbReference type="Pfam" id="PF07690">
    <property type="entry name" value="MFS_1"/>
    <property type="match status" value="2"/>
</dbReference>
<evidence type="ECO:0000256" key="2">
    <source>
        <dbReference type="ARBA" id="ARBA00004141"/>
    </source>
</evidence>
<dbReference type="OrthoDB" id="9793283at2"/>
<accession>A0A1G6XMP7</accession>
<evidence type="ECO:0000256" key="8">
    <source>
        <dbReference type="SAM" id="Phobius"/>
    </source>
</evidence>
<feature type="transmembrane region" description="Helical" evidence="8">
    <location>
        <begin position="288"/>
        <end position="306"/>
    </location>
</feature>
<keyword evidence="11" id="KW-1185">Reference proteome</keyword>
<evidence type="ECO:0000256" key="3">
    <source>
        <dbReference type="ARBA" id="ARBA00007520"/>
    </source>
</evidence>
<name>A0A1G6XMP7_9SPHI</name>
<dbReference type="Gene3D" id="1.20.1250.20">
    <property type="entry name" value="MFS general substrate transporter like domains"/>
    <property type="match status" value="1"/>
</dbReference>
<reference evidence="10 11" key="1">
    <citation type="submission" date="2016-10" db="EMBL/GenBank/DDBJ databases">
        <authorList>
            <person name="de Groot N.N."/>
        </authorList>
    </citation>
    <scope>NUCLEOTIDE SEQUENCE [LARGE SCALE GENOMIC DNA]</scope>
    <source>
        <strain evidence="10 11">47C3B</strain>
    </source>
</reference>